<sequence length="159" mass="18259">MAKLFVIITILSTLAFALADISIEGMTTKQLEDLEIKVMEECRIKENVDKSLIEEFERQDGIVPNTPGFKRVLTCLGETIGYRTPEKLKLAEEIFHHGNPEGLKRALEILEECKNMCEKLKIENCDVHEENYQKAKCHKEAYQKANLKFMGNSIIKKNE</sequence>
<dbReference type="Gene3D" id="1.10.238.20">
    <property type="entry name" value="Pheromone/general odorant binding protein domain"/>
    <property type="match status" value="1"/>
</dbReference>
<name>A0AAW1DTE4_9HEMI</name>
<proteinExistence type="predicted"/>
<dbReference type="GO" id="GO:0005549">
    <property type="term" value="F:odorant binding"/>
    <property type="evidence" value="ECO:0007669"/>
    <property type="project" value="InterPro"/>
</dbReference>
<dbReference type="Proteomes" id="UP001461498">
    <property type="component" value="Unassembled WGS sequence"/>
</dbReference>
<dbReference type="AlphaFoldDB" id="A0AAW1DTE4"/>
<evidence type="ECO:0000256" key="1">
    <source>
        <dbReference type="SAM" id="SignalP"/>
    </source>
</evidence>
<dbReference type="CDD" id="cd23992">
    <property type="entry name" value="PBP_GOBP"/>
    <property type="match status" value="1"/>
</dbReference>
<dbReference type="InterPro" id="IPR036728">
    <property type="entry name" value="PBP_GOBP_sf"/>
</dbReference>
<organism evidence="2 3">
    <name type="scientific">Rhynocoris fuscipes</name>
    <dbReference type="NCBI Taxonomy" id="488301"/>
    <lineage>
        <taxon>Eukaryota</taxon>
        <taxon>Metazoa</taxon>
        <taxon>Ecdysozoa</taxon>
        <taxon>Arthropoda</taxon>
        <taxon>Hexapoda</taxon>
        <taxon>Insecta</taxon>
        <taxon>Pterygota</taxon>
        <taxon>Neoptera</taxon>
        <taxon>Paraneoptera</taxon>
        <taxon>Hemiptera</taxon>
        <taxon>Heteroptera</taxon>
        <taxon>Panheteroptera</taxon>
        <taxon>Cimicomorpha</taxon>
        <taxon>Reduviidae</taxon>
        <taxon>Harpactorinae</taxon>
        <taxon>Harpactorini</taxon>
        <taxon>Rhynocoris</taxon>
    </lineage>
</organism>
<evidence type="ECO:0000313" key="3">
    <source>
        <dbReference type="Proteomes" id="UP001461498"/>
    </source>
</evidence>
<evidence type="ECO:0000313" key="2">
    <source>
        <dbReference type="EMBL" id="KAK9512400.1"/>
    </source>
</evidence>
<keyword evidence="1" id="KW-0732">Signal</keyword>
<dbReference type="EMBL" id="JAPXFL010000001">
    <property type="protein sequence ID" value="KAK9512400.1"/>
    <property type="molecule type" value="Genomic_DNA"/>
</dbReference>
<feature type="chain" id="PRO_5043810860" evidence="1">
    <location>
        <begin position="20"/>
        <end position="159"/>
    </location>
</feature>
<protein>
    <submittedName>
        <fullName evidence="2">Uncharacterized protein</fullName>
    </submittedName>
</protein>
<accession>A0AAW1DTE4</accession>
<reference evidence="2 3" key="1">
    <citation type="submission" date="2022-12" db="EMBL/GenBank/DDBJ databases">
        <title>Chromosome-level genome assembly of true bugs.</title>
        <authorList>
            <person name="Ma L."/>
            <person name="Li H."/>
        </authorList>
    </citation>
    <scope>NUCLEOTIDE SEQUENCE [LARGE SCALE GENOMIC DNA]</scope>
    <source>
        <strain evidence="2">Lab_2022b</strain>
    </source>
</reference>
<dbReference type="SUPFAM" id="SSF47565">
    <property type="entry name" value="Insect pheromone/odorant-binding proteins"/>
    <property type="match status" value="1"/>
</dbReference>
<comment type="caution">
    <text evidence="2">The sequence shown here is derived from an EMBL/GenBank/DDBJ whole genome shotgun (WGS) entry which is preliminary data.</text>
</comment>
<feature type="signal peptide" evidence="1">
    <location>
        <begin position="1"/>
        <end position="19"/>
    </location>
</feature>
<keyword evidence="3" id="KW-1185">Reference proteome</keyword>
<gene>
    <name evidence="2" type="ORF">O3M35_000838</name>
</gene>